<gene>
    <name evidence="1" type="ORF">MNBD_BACTEROID03-440</name>
</gene>
<organism evidence="1">
    <name type="scientific">hydrothermal vent metagenome</name>
    <dbReference type="NCBI Taxonomy" id="652676"/>
    <lineage>
        <taxon>unclassified sequences</taxon>
        <taxon>metagenomes</taxon>
        <taxon>ecological metagenomes</taxon>
    </lineage>
</organism>
<protein>
    <submittedName>
        <fullName evidence="1">Uncharacterized protein</fullName>
    </submittedName>
</protein>
<name>A0A3B0SUH4_9ZZZZ</name>
<sequence>MWVLCFYFGSFTKPFAVTDKQLLIQLRKEFDLFKKETGEKRQRKKTRFESFLLFQGLRAICQLDKTGHKGL</sequence>
<reference evidence="1" key="1">
    <citation type="submission" date="2018-06" db="EMBL/GenBank/DDBJ databases">
        <authorList>
            <person name="Zhirakovskaya E."/>
        </authorList>
    </citation>
    <scope>NUCLEOTIDE SEQUENCE</scope>
</reference>
<dbReference type="EMBL" id="UOEL01000011">
    <property type="protein sequence ID" value="VAW10011.1"/>
    <property type="molecule type" value="Genomic_DNA"/>
</dbReference>
<dbReference type="AlphaFoldDB" id="A0A3B0SUH4"/>
<accession>A0A3B0SUH4</accession>
<evidence type="ECO:0000313" key="1">
    <source>
        <dbReference type="EMBL" id="VAW10011.1"/>
    </source>
</evidence>
<proteinExistence type="predicted"/>